<dbReference type="EMBL" id="UINC01191305">
    <property type="protein sequence ID" value="SVE05881.1"/>
    <property type="molecule type" value="Genomic_DNA"/>
</dbReference>
<protein>
    <submittedName>
        <fullName evidence="2">Uncharacterized protein</fullName>
    </submittedName>
</protein>
<dbReference type="AlphaFoldDB" id="A0A383AE42"/>
<name>A0A383AE42_9ZZZZ</name>
<proteinExistence type="predicted"/>
<reference evidence="2" key="1">
    <citation type="submission" date="2018-05" db="EMBL/GenBank/DDBJ databases">
        <authorList>
            <person name="Lanie J.A."/>
            <person name="Ng W.-L."/>
            <person name="Kazmierczak K.M."/>
            <person name="Andrzejewski T.M."/>
            <person name="Davidsen T.M."/>
            <person name="Wayne K.J."/>
            <person name="Tettelin H."/>
            <person name="Glass J.I."/>
            <person name="Rusch D."/>
            <person name="Podicherti R."/>
            <person name="Tsui H.-C.T."/>
            <person name="Winkler M.E."/>
        </authorList>
    </citation>
    <scope>NUCLEOTIDE SEQUENCE</scope>
</reference>
<sequence length="53" mass="6014">MTELRTAKRNGGEIEMNTNNHDDYTATQTVHPPRQSFLTHFHIGGGNIPHLRT</sequence>
<organism evidence="2">
    <name type="scientific">marine metagenome</name>
    <dbReference type="NCBI Taxonomy" id="408172"/>
    <lineage>
        <taxon>unclassified sequences</taxon>
        <taxon>metagenomes</taxon>
        <taxon>ecological metagenomes</taxon>
    </lineage>
</organism>
<gene>
    <name evidence="2" type="ORF">METZ01_LOCUS458735</name>
</gene>
<feature type="region of interest" description="Disordered" evidence="1">
    <location>
        <begin position="1"/>
        <end position="28"/>
    </location>
</feature>
<evidence type="ECO:0000256" key="1">
    <source>
        <dbReference type="SAM" id="MobiDB-lite"/>
    </source>
</evidence>
<accession>A0A383AE42</accession>
<evidence type="ECO:0000313" key="2">
    <source>
        <dbReference type="EMBL" id="SVE05881.1"/>
    </source>
</evidence>
<feature type="non-terminal residue" evidence="2">
    <location>
        <position position="53"/>
    </location>
</feature>